<name>A0AC61RPI6_9FIRM</name>
<evidence type="ECO:0000313" key="1">
    <source>
        <dbReference type="EMBL" id="TGY88707.1"/>
    </source>
</evidence>
<accession>A0AC61RPI6</accession>
<proteinExistence type="predicted"/>
<dbReference type="Proteomes" id="UP000304953">
    <property type="component" value="Unassembled WGS sequence"/>
</dbReference>
<evidence type="ECO:0000313" key="2">
    <source>
        <dbReference type="Proteomes" id="UP000304953"/>
    </source>
</evidence>
<gene>
    <name evidence="1" type="ORF">E5329_25560</name>
</gene>
<protein>
    <submittedName>
        <fullName evidence="1">Uncharacterized protein</fullName>
    </submittedName>
</protein>
<organism evidence="1 2">
    <name type="scientific">Petralouisia muris</name>
    <dbReference type="NCBI Taxonomy" id="3032872"/>
    <lineage>
        <taxon>Bacteria</taxon>
        <taxon>Bacillati</taxon>
        <taxon>Bacillota</taxon>
        <taxon>Clostridia</taxon>
        <taxon>Lachnospirales</taxon>
        <taxon>Lachnospiraceae</taxon>
        <taxon>Petralouisia</taxon>
    </lineage>
</organism>
<comment type="caution">
    <text evidence="1">The sequence shown here is derived from an EMBL/GenBank/DDBJ whole genome shotgun (WGS) entry which is preliminary data.</text>
</comment>
<reference evidence="1" key="1">
    <citation type="submission" date="2019-04" db="EMBL/GenBank/DDBJ databases">
        <title>Microbes associate with the intestines of laboratory mice.</title>
        <authorList>
            <person name="Navarre W."/>
            <person name="Wong E."/>
            <person name="Huang K."/>
            <person name="Tropini C."/>
            <person name="Ng K."/>
            <person name="Yu B."/>
        </authorList>
    </citation>
    <scope>NUCLEOTIDE SEQUENCE</scope>
    <source>
        <strain evidence="1">NM01_1-7b</strain>
    </source>
</reference>
<dbReference type="EMBL" id="SRYA01000097">
    <property type="protein sequence ID" value="TGY88707.1"/>
    <property type="molecule type" value="Genomic_DNA"/>
</dbReference>
<keyword evidence="2" id="KW-1185">Reference proteome</keyword>
<sequence length="78" mass="8953">MSTLEKTINLLNTLPENQIETIYSFVQFLSSQQTKEMPGGEKSLDDILGNIVGVIPDTGKTLEEYREERMRERYEAVN</sequence>